<accession>A0ABD2MIP5</accession>
<name>A0ABD2MIP5_9CUCU</name>
<protein>
    <submittedName>
        <fullName evidence="1">Uncharacterized protein</fullName>
    </submittedName>
</protein>
<evidence type="ECO:0000313" key="2">
    <source>
        <dbReference type="Proteomes" id="UP001516400"/>
    </source>
</evidence>
<evidence type="ECO:0000313" key="1">
    <source>
        <dbReference type="EMBL" id="KAL3266256.1"/>
    </source>
</evidence>
<proteinExistence type="predicted"/>
<dbReference type="AlphaFoldDB" id="A0ABD2MIP5"/>
<organism evidence="1 2">
    <name type="scientific">Cryptolaemus montrouzieri</name>
    <dbReference type="NCBI Taxonomy" id="559131"/>
    <lineage>
        <taxon>Eukaryota</taxon>
        <taxon>Metazoa</taxon>
        <taxon>Ecdysozoa</taxon>
        <taxon>Arthropoda</taxon>
        <taxon>Hexapoda</taxon>
        <taxon>Insecta</taxon>
        <taxon>Pterygota</taxon>
        <taxon>Neoptera</taxon>
        <taxon>Endopterygota</taxon>
        <taxon>Coleoptera</taxon>
        <taxon>Polyphaga</taxon>
        <taxon>Cucujiformia</taxon>
        <taxon>Coccinelloidea</taxon>
        <taxon>Coccinellidae</taxon>
        <taxon>Scymninae</taxon>
        <taxon>Scymnini</taxon>
        <taxon>Cryptolaemus</taxon>
    </lineage>
</organism>
<comment type="caution">
    <text evidence="1">The sequence shown here is derived from an EMBL/GenBank/DDBJ whole genome shotgun (WGS) entry which is preliminary data.</text>
</comment>
<dbReference type="EMBL" id="JABFTP020000001">
    <property type="protein sequence ID" value="KAL3266256.1"/>
    <property type="molecule type" value="Genomic_DNA"/>
</dbReference>
<gene>
    <name evidence="1" type="ORF">HHI36_010436</name>
</gene>
<dbReference type="Proteomes" id="UP001516400">
    <property type="component" value="Unassembled WGS sequence"/>
</dbReference>
<reference evidence="1 2" key="1">
    <citation type="journal article" date="2021" name="BMC Biol.">
        <title>Horizontally acquired antibacterial genes associated with adaptive radiation of ladybird beetles.</title>
        <authorList>
            <person name="Li H.S."/>
            <person name="Tang X.F."/>
            <person name="Huang Y.H."/>
            <person name="Xu Z.Y."/>
            <person name="Chen M.L."/>
            <person name="Du X.Y."/>
            <person name="Qiu B.Y."/>
            <person name="Chen P.T."/>
            <person name="Zhang W."/>
            <person name="Slipinski A."/>
            <person name="Escalona H.E."/>
            <person name="Waterhouse R.M."/>
            <person name="Zwick A."/>
            <person name="Pang H."/>
        </authorList>
    </citation>
    <scope>NUCLEOTIDE SEQUENCE [LARGE SCALE GENOMIC DNA]</scope>
    <source>
        <strain evidence="1">SYSU2018</strain>
    </source>
</reference>
<keyword evidence="2" id="KW-1185">Reference proteome</keyword>
<sequence>MKIKLPCKVCALSLDQQKLTGDGCTHTPFVPSLGQVPSVVPPMGIGLQNGMFPLPQLRDFMLAAYLLSGEKIIFKSILKN</sequence>